<evidence type="ECO:0000259" key="7">
    <source>
        <dbReference type="PROSITE" id="PS51633"/>
    </source>
</evidence>
<evidence type="ECO:0000313" key="8">
    <source>
        <dbReference type="EMBL" id="TFK49253.1"/>
    </source>
</evidence>
<keyword evidence="3" id="KW-0949">S-adenosyl-L-methionine</keyword>
<keyword evidence="2" id="KW-0808">Transferase</keyword>
<dbReference type="GO" id="GO:0005634">
    <property type="term" value="C:nucleus"/>
    <property type="evidence" value="ECO:0007669"/>
    <property type="project" value="TreeGrafter"/>
</dbReference>
<sequence length="493" mass="55788">MSFPTYHHSDLEDGEYSRSTSDEYQFDDPRDHILHVYSAVWSEFYRWEPDASRGVLTSLRRDRQGPVDLPFGDELQPEYACHLGLDNTEQDLCFSYDMAGGSSDIITFEGITAKPYLAHPPYEACTPVSRNIAWREGDYDDSQQCQFIPYADDPLFDSGRYLKHFSEGLAWDAVKNVCTPDVEMIQLETVRRLYLSQPSIPLDVIDESGVLPKLYPDSAAHLFSGFLWEVTQRDALAWPGASFSTLGSLEYTRACSEDDILSRVNSVIWHSCPNLNCVDPHCRTHNFAYPSLVPKRPTLNSINLYPTLAATCGPDCFLNIADFDIFQESVLWGEEDMRALQDILAIVPDSSPCDLAVICRKPCNEAFVQRCLIFPDETIYVPPSGLESEPEPLVFVEELDTYSRIAAIRPCSHDGPCNRRSKCPCWESQMRCQRNCRCDLECRRRFPGCDCKSSGPYTCESANFCPCARAGRECDPELCMPCFSKKGMFCMPA</sequence>
<evidence type="ECO:0000256" key="5">
    <source>
        <dbReference type="ARBA" id="ARBA00023163"/>
    </source>
</evidence>
<keyword evidence="1" id="KW-0489">Methyltransferase</keyword>
<evidence type="ECO:0000313" key="9">
    <source>
        <dbReference type="Proteomes" id="UP000305948"/>
    </source>
</evidence>
<keyword evidence="4" id="KW-0805">Transcription regulation</keyword>
<name>A0A5C3MWC0_9AGAM</name>
<keyword evidence="9" id="KW-1185">Reference proteome</keyword>
<dbReference type="STRING" id="5364.A0A5C3MWC0"/>
<dbReference type="GO" id="GO:0046976">
    <property type="term" value="F:histone H3K27 methyltransferase activity"/>
    <property type="evidence" value="ECO:0007669"/>
    <property type="project" value="TreeGrafter"/>
</dbReference>
<dbReference type="PANTHER" id="PTHR45747">
    <property type="entry name" value="HISTONE-LYSINE N-METHYLTRANSFERASE E(Z)"/>
    <property type="match status" value="1"/>
</dbReference>
<dbReference type="Pfam" id="PF18264">
    <property type="entry name" value="preSET_CXC"/>
    <property type="match status" value="1"/>
</dbReference>
<feature type="region of interest" description="Disordered" evidence="6">
    <location>
        <begin position="1"/>
        <end position="23"/>
    </location>
</feature>
<dbReference type="GO" id="GO:0032259">
    <property type="term" value="P:methylation"/>
    <property type="evidence" value="ECO:0007669"/>
    <property type="project" value="UniProtKB-KW"/>
</dbReference>
<evidence type="ECO:0000256" key="6">
    <source>
        <dbReference type="SAM" id="MobiDB-lite"/>
    </source>
</evidence>
<dbReference type="InterPro" id="IPR026489">
    <property type="entry name" value="CXC_dom"/>
</dbReference>
<evidence type="ECO:0000256" key="3">
    <source>
        <dbReference type="ARBA" id="ARBA00022691"/>
    </source>
</evidence>
<accession>A0A5C3MWC0</accession>
<dbReference type="InterPro" id="IPR045318">
    <property type="entry name" value="EZH1/2-like"/>
</dbReference>
<reference evidence="8 9" key="1">
    <citation type="journal article" date="2019" name="Nat. Ecol. Evol.">
        <title>Megaphylogeny resolves global patterns of mushroom evolution.</title>
        <authorList>
            <person name="Varga T."/>
            <person name="Krizsan K."/>
            <person name="Foldi C."/>
            <person name="Dima B."/>
            <person name="Sanchez-Garcia M."/>
            <person name="Sanchez-Ramirez S."/>
            <person name="Szollosi G.J."/>
            <person name="Szarkandi J.G."/>
            <person name="Papp V."/>
            <person name="Albert L."/>
            <person name="Andreopoulos W."/>
            <person name="Angelini C."/>
            <person name="Antonin V."/>
            <person name="Barry K.W."/>
            <person name="Bougher N.L."/>
            <person name="Buchanan P."/>
            <person name="Buyck B."/>
            <person name="Bense V."/>
            <person name="Catcheside P."/>
            <person name="Chovatia M."/>
            <person name="Cooper J."/>
            <person name="Damon W."/>
            <person name="Desjardin D."/>
            <person name="Finy P."/>
            <person name="Geml J."/>
            <person name="Haridas S."/>
            <person name="Hughes K."/>
            <person name="Justo A."/>
            <person name="Karasinski D."/>
            <person name="Kautmanova I."/>
            <person name="Kiss B."/>
            <person name="Kocsube S."/>
            <person name="Kotiranta H."/>
            <person name="LaButti K.M."/>
            <person name="Lechner B.E."/>
            <person name="Liimatainen K."/>
            <person name="Lipzen A."/>
            <person name="Lukacs Z."/>
            <person name="Mihaltcheva S."/>
            <person name="Morgado L.N."/>
            <person name="Niskanen T."/>
            <person name="Noordeloos M.E."/>
            <person name="Ohm R.A."/>
            <person name="Ortiz-Santana B."/>
            <person name="Ovrebo C."/>
            <person name="Racz N."/>
            <person name="Riley R."/>
            <person name="Savchenko A."/>
            <person name="Shiryaev A."/>
            <person name="Soop K."/>
            <person name="Spirin V."/>
            <person name="Szebenyi C."/>
            <person name="Tomsovsky M."/>
            <person name="Tulloss R.E."/>
            <person name="Uehling J."/>
            <person name="Grigoriev I.V."/>
            <person name="Vagvolgyi C."/>
            <person name="Papp T."/>
            <person name="Martin F.M."/>
            <person name="Miettinen O."/>
            <person name="Hibbett D.S."/>
            <person name="Nagy L.G."/>
        </authorList>
    </citation>
    <scope>NUCLEOTIDE SEQUENCE [LARGE SCALE GENOMIC DNA]</scope>
    <source>
        <strain evidence="8 9">OMC1185</strain>
    </source>
</reference>
<protein>
    <recommendedName>
        <fullName evidence="7">CXC domain-containing protein</fullName>
    </recommendedName>
</protein>
<dbReference type="EMBL" id="ML213516">
    <property type="protein sequence ID" value="TFK49253.1"/>
    <property type="molecule type" value="Genomic_DNA"/>
</dbReference>
<dbReference type="AlphaFoldDB" id="A0A5C3MWC0"/>
<evidence type="ECO:0000256" key="2">
    <source>
        <dbReference type="ARBA" id="ARBA00022679"/>
    </source>
</evidence>
<dbReference type="Gene3D" id="2.170.270.10">
    <property type="entry name" value="SET domain"/>
    <property type="match status" value="1"/>
</dbReference>
<proteinExistence type="predicted"/>
<organism evidence="8 9">
    <name type="scientific">Heliocybe sulcata</name>
    <dbReference type="NCBI Taxonomy" id="5364"/>
    <lineage>
        <taxon>Eukaryota</taxon>
        <taxon>Fungi</taxon>
        <taxon>Dikarya</taxon>
        <taxon>Basidiomycota</taxon>
        <taxon>Agaricomycotina</taxon>
        <taxon>Agaricomycetes</taxon>
        <taxon>Gloeophyllales</taxon>
        <taxon>Gloeophyllaceae</taxon>
        <taxon>Heliocybe</taxon>
    </lineage>
</organism>
<dbReference type="Proteomes" id="UP000305948">
    <property type="component" value="Unassembled WGS sequence"/>
</dbReference>
<evidence type="ECO:0000256" key="1">
    <source>
        <dbReference type="ARBA" id="ARBA00022603"/>
    </source>
</evidence>
<dbReference type="OrthoDB" id="6141102at2759"/>
<feature type="domain" description="CXC" evidence="7">
    <location>
        <begin position="390"/>
        <end position="493"/>
    </location>
</feature>
<dbReference type="PROSITE" id="PS51633">
    <property type="entry name" value="CXC"/>
    <property type="match status" value="1"/>
</dbReference>
<dbReference type="InterPro" id="IPR041355">
    <property type="entry name" value="Pre-SET_CXC"/>
</dbReference>
<evidence type="ECO:0000256" key="4">
    <source>
        <dbReference type="ARBA" id="ARBA00023015"/>
    </source>
</evidence>
<dbReference type="InterPro" id="IPR046341">
    <property type="entry name" value="SET_dom_sf"/>
</dbReference>
<gene>
    <name evidence="8" type="ORF">OE88DRAFT_400504</name>
</gene>
<dbReference type="PANTHER" id="PTHR45747:SF4">
    <property type="entry name" value="HISTONE-LYSINE N-METHYLTRANSFERASE E(Z)"/>
    <property type="match status" value="1"/>
</dbReference>
<dbReference type="GO" id="GO:0003682">
    <property type="term" value="F:chromatin binding"/>
    <property type="evidence" value="ECO:0007669"/>
    <property type="project" value="TreeGrafter"/>
</dbReference>
<dbReference type="GO" id="GO:0031507">
    <property type="term" value="P:heterochromatin formation"/>
    <property type="evidence" value="ECO:0007669"/>
    <property type="project" value="TreeGrafter"/>
</dbReference>
<keyword evidence="5" id="KW-0804">Transcription</keyword>